<dbReference type="AlphaFoldDB" id="A0AA84ZLA3"/>
<dbReference type="WBParaSite" id="SMRG1_36750.1">
    <property type="protein sequence ID" value="SMRG1_36750.1"/>
    <property type="gene ID" value="SMRG1_36750"/>
</dbReference>
<sequence length="67" mass="7957">MLNDMSHGLLNYKFIENSFQHSVTKINGITYKAYIIQNTHNRNQTTKKIMKKEKKIIMIINTIEIEM</sequence>
<accession>A0AA84ZLA3</accession>
<protein>
    <submittedName>
        <fullName evidence="2">Uncharacterized protein</fullName>
    </submittedName>
</protein>
<evidence type="ECO:0000313" key="1">
    <source>
        <dbReference type="Proteomes" id="UP000050790"/>
    </source>
</evidence>
<name>A0AA84ZLA3_9TREM</name>
<dbReference type="Proteomes" id="UP000050790">
    <property type="component" value="Unassembled WGS sequence"/>
</dbReference>
<evidence type="ECO:0000313" key="2">
    <source>
        <dbReference type="WBParaSite" id="SMRG1_36750.1"/>
    </source>
</evidence>
<organism evidence="1 2">
    <name type="scientific">Schistosoma margrebowiei</name>
    <dbReference type="NCBI Taxonomy" id="48269"/>
    <lineage>
        <taxon>Eukaryota</taxon>
        <taxon>Metazoa</taxon>
        <taxon>Spiralia</taxon>
        <taxon>Lophotrochozoa</taxon>
        <taxon>Platyhelminthes</taxon>
        <taxon>Trematoda</taxon>
        <taxon>Digenea</taxon>
        <taxon>Strigeidida</taxon>
        <taxon>Schistosomatoidea</taxon>
        <taxon>Schistosomatidae</taxon>
        <taxon>Schistosoma</taxon>
    </lineage>
</organism>
<reference evidence="2" key="1">
    <citation type="submission" date="2023-11" db="UniProtKB">
        <authorList>
            <consortium name="WormBaseParasite"/>
        </authorList>
    </citation>
    <scope>IDENTIFICATION</scope>
</reference>
<proteinExistence type="predicted"/>